<dbReference type="Pfam" id="PF14550">
    <property type="entry name" value="Peptidase_S78_2"/>
    <property type="match status" value="1"/>
</dbReference>
<dbReference type="EMBL" id="LAZR01000649">
    <property type="protein sequence ID" value="KKN61701.1"/>
    <property type="molecule type" value="Genomic_DNA"/>
</dbReference>
<evidence type="ECO:0000313" key="2">
    <source>
        <dbReference type="EMBL" id="KKN61701.1"/>
    </source>
</evidence>
<sequence length="165" mass="18246">MSKDRLGAVRELFSGLAKILGPDPDVHLPADLRPDEGYFQIKKFNDEQQLVFGWASVSMRVDGELIVDRQGDIIEPDELEKAAYDFVLNFRGSGVQHEGDEQGQIVESVVFTPEKLAVMGLAKDALPLGWWIGVKITDAAVFKQVKEGKLPMFSIQGSAEREEAA</sequence>
<feature type="domain" description="Phage-like element PBSX protein XkdF" evidence="1">
    <location>
        <begin position="41"/>
        <end position="163"/>
    </location>
</feature>
<organism evidence="2">
    <name type="scientific">marine sediment metagenome</name>
    <dbReference type="NCBI Taxonomy" id="412755"/>
    <lineage>
        <taxon>unclassified sequences</taxon>
        <taxon>metagenomes</taxon>
        <taxon>ecological metagenomes</taxon>
    </lineage>
</organism>
<comment type="caution">
    <text evidence="2">The sequence shown here is derived from an EMBL/GenBank/DDBJ whole genome shotgun (WGS) entry which is preliminary data.</text>
</comment>
<name>A0A0F9UKF4_9ZZZZ</name>
<gene>
    <name evidence="2" type="ORF">LCGC14_0519170</name>
</gene>
<proteinExistence type="predicted"/>
<dbReference type="InterPro" id="IPR027924">
    <property type="entry name" value="XkdF"/>
</dbReference>
<reference evidence="2" key="1">
    <citation type="journal article" date="2015" name="Nature">
        <title>Complex archaea that bridge the gap between prokaryotes and eukaryotes.</title>
        <authorList>
            <person name="Spang A."/>
            <person name="Saw J.H."/>
            <person name="Jorgensen S.L."/>
            <person name="Zaremba-Niedzwiedzka K."/>
            <person name="Martijn J."/>
            <person name="Lind A.E."/>
            <person name="van Eijk R."/>
            <person name="Schleper C."/>
            <person name="Guy L."/>
            <person name="Ettema T.J."/>
        </authorList>
    </citation>
    <scope>NUCLEOTIDE SEQUENCE</scope>
</reference>
<accession>A0A0F9UKF4</accession>
<evidence type="ECO:0000259" key="1">
    <source>
        <dbReference type="Pfam" id="PF14550"/>
    </source>
</evidence>
<protein>
    <recommendedName>
        <fullName evidence="1">Phage-like element PBSX protein XkdF domain-containing protein</fullName>
    </recommendedName>
</protein>
<dbReference type="AlphaFoldDB" id="A0A0F9UKF4"/>